<comment type="caution">
    <text evidence="2">The sequence shown here is derived from an EMBL/GenBank/DDBJ whole genome shotgun (WGS) entry which is preliminary data.</text>
</comment>
<proteinExistence type="predicted"/>
<dbReference type="SUPFAM" id="SSF52266">
    <property type="entry name" value="SGNH hydrolase"/>
    <property type="match status" value="1"/>
</dbReference>
<protein>
    <submittedName>
        <fullName evidence="2">SGNH/GDSL hydrolase family protein</fullName>
    </submittedName>
</protein>
<dbReference type="AlphaFoldDB" id="A0AAN4F0U1"/>
<reference evidence="2" key="1">
    <citation type="submission" date="2024-02" db="EMBL/GenBank/DDBJ databases">
        <authorList>
            <consortium name="Clinical and Environmental Microbiology Branch: Whole genome sequencing antimicrobial resistance pathogens in the healthcare setting"/>
        </authorList>
    </citation>
    <scope>NUCLEOTIDE SEQUENCE</scope>
    <source>
        <strain evidence="2">Whole organism</strain>
    </source>
</reference>
<evidence type="ECO:0000256" key="1">
    <source>
        <dbReference type="SAM" id="SignalP"/>
    </source>
</evidence>
<dbReference type="InterPro" id="IPR036514">
    <property type="entry name" value="SGNH_hydro_sf"/>
</dbReference>
<feature type="signal peptide" evidence="1">
    <location>
        <begin position="1"/>
        <end position="45"/>
    </location>
</feature>
<accession>A0AAN4F0U1</accession>
<keyword evidence="1" id="KW-0732">Signal</keyword>
<dbReference type="Gene3D" id="3.40.50.1110">
    <property type="entry name" value="SGNH hydrolase"/>
    <property type="match status" value="1"/>
</dbReference>
<gene>
    <name evidence="2" type="ORF">P7U51_004434</name>
</gene>
<dbReference type="Proteomes" id="UP001169574">
    <property type="component" value="Unassembled WGS sequence"/>
</dbReference>
<feature type="chain" id="PRO_5042857323" evidence="1">
    <location>
        <begin position="46"/>
        <end position="253"/>
    </location>
</feature>
<dbReference type="EMBL" id="ABLGCN030000015">
    <property type="protein sequence ID" value="EMM7459853.1"/>
    <property type="molecule type" value="Genomic_DNA"/>
</dbReference>
<sequence>MINMVEKSTSIEYDLPTKFSRKSMMFKKFLLSLLLSAGISGYATAWDYTAMTPDPVPDEVDIAFIGNSITRHAPNKELDWSGDWGMGASKKENDYAHRTATMLGVSQSKIYTRNLYPFETSADSVVGIIDSLETLLSKSKTIVVQLSENVSATGNGGVKQFKKSYSKLISSIPKGKNIFCISSFWKSDETDNVIKSVCNKYGGKYVFIGDIYQNQFAHQNSVLFTNQGVQVHPNDYSMNLIAERLSEKMKANQ</sequence>
<dbReference type="GO" id="GO:0016788">
    <property type="term" value="F:hydrolase activity, acting on ester bonds"/>
    <property type="evidence" value="ECO:0007669"/>
    <property type="project" value="UniProtKB-ARBA"/>
</dbReference>
<keyword evidence="2" id="KW-0378">Hydrolase</keyword>
<organism evidence="2 3">
    <name type="scientific">Citrobacter freundii</name>
    <dbReference type="NCBI Taxonomy" id="546"/>
    <lineage>
        <taxon>Bacteria</taxon>
        <taxon>Pseudomonadati</taxon>
        <taxon>Pseudomonadota</taxon>
        <taxon>Gammaproteobacteria</taxon>
        <taxon>Enterobacterales</taxon>
        <taxon>Enterobacteriaceae</taxon>
        <taxon>Citrobacter</taxon>
        <taxon>Citrobacter freundii complex</taxon>
    </lineage>
</organism>
<evidence type="ECO:0000313" key="2">
    <source>
        <dbReference type="EMBL" id="EMM7459853.1"/>
    </source>
</evidence>
<dbReference type="CDD" id="cd00229">
    <property type="entry name" value="SGNH_hydrolase"/>
    <property type="match status" value="1"/>
</dbReference>
<evidence type="ECO:0000313" key="3">
    <source>
        <dbReference type="Proteomes" id="UP001169574"/>
    </source>
</evidence>
<name>A0AAN4F0U1_CITFR</name>